<keyword evidence="3" id="KW-0238">DNA-binding</keyword>
<organism evidence="6 7">
    <name type="scientific">Bordetella genomosp. 13</name>
    <dbReference type="NCBI Taxonomy" id="463040"/>
    <lineage>
        <taxon>Bacteria</taxon>
        <taxon>Pseudomonadati</taxon>
        <taxon>Pseudomonadota</taxon>
        <taxon>Betaproteobacteria</taxon>
        <taxon>Burkholderiales</taxon>
        <taxon>Alcaligenaceae</taxon>
        <taxon>Bordetella</taxon>
    </lineage>
</organism>
<dbReference type="EMBL" id="CP021111">
    <property type="protein sequence ID" value="ARP96390.1"/>
    <property type="molecule type" value="Genomic_DNA"/>
</dbReference>
<dbReference type="PANTHER" id="PTHR30537:SF35">
    <property type="entry name" value="TRANSCRIPTIONAL REGULATORY PROTEIN"/>
    <property type="match status" value="1"/>
</dbReference>
<evidence type="ECO:0000256" key="1">
    <source>
        <dbReference type="ARBA" id="ARBA00009437"/>
    </source>
</evidence>
<dbReference type="GO" id="GO:0043565">
    <property type="term" value="F:sequence-specific DNA binding"/>
    <property type="evidence" value="ECO:0007669"/>
    <property type="project" value="TreeGrafter"/>
</dbReference>
<sequence length="323" mass="35510">MDRLRCLQVFAEVARCGSFIKASVQLSLSKATVTKYVAALEAQMGAQLLKRNSKHLALTEAGTRVLRGGRELLDRYEALEGDVRNAVLLPRGEIRIGTPPSFGAYHLTRVLAHFTHHYPDIEVTMVYDDGRSDLVAEALDLSIRIAPALDDASYVAVPLLRVPQSLVASPRYLLAHGTPRTPQDLRQHNCLVHTVKSASGIWRFSGAESCEVKVRGSIRSNLGDSLKEAALMGAGISLHPHYMVADALEQGTLQAVLPEYRPDELDISVVFSTRRNMTHRVRHLIEFLKEWAQNPPGWASSAETVWRLPPAADDGAAPGLPDE</sequence>
<evidence type="ECO:0000313" key="6">
    <source>
        <dbReference type="EMBL" id="ARP96390.1"/>
    </source>
</evidence>
<evidence type="ECO:0000256" key="3">
    <source>
        <dbReference type="ARBA" id="ARBA00023125"/>
    </source>
</evidence>
<dbReference type="Gene3D" id="3.40.190.290">
    <property type="match status" value="1"/>
</dbReference>
<dbReference type="Proteomes" id="UP000194161">
    <property type="component" value="Chromosome"/>
</dbReference>
<dbReference type="SUPFAM" id="SSF46785">
    <property type="entry name" value="Winged helix' DNA-binding domain"/>
    <property type="match status" value="1"/>
</dbReference>
<name>A0A1W6ZGW0_9BORD</name>
<dbReference type="InterPro" id="IPR000847">
    <property type="entry name" value="LysR_HTH_N"/>
</dbReference>
<dbReference type="FunFam" id="1.10.10.10:FF:000001">
    <property type="entry name" value="LysR family transcriptional regulator"/>
    <property type="match status" value="1"/>
</dbReference>
<evidence type="ECO:0000313" key="7">
    <source>
        <dbReference type="Proteomes" id="UP000194161"/>
    </source>
</evidence>
<protein>
    <recommendedName>
        <fullName evidence="5">HTH lysR-type domain-containing protein</fullName>
    </recommendedName>
</protein>
<dbReference type="Pfam" id="PF00126">
    <property type="entry name" value="HTH_1"/>
    <property type="match status" value="1"/>
</dbReference>
<keyword evidence="2" id="KW-0805">Transcription regulation</keyword>
<reference evidence="6 7" key="1">
    <citation type="submission" date="2017-05" db="EMBL/GenBank/DDBJ databases">
        <title>Complete and WGS of Bordetella genogroups.</title>
        <authorList>
            <person name="Spilker T."/>
            <person name="LiPuma J."/>
        </authorList>
    </citation>
    <scope>NUCLEOTIDE SEQUENCE [LARGE SCALE GENOMIC DNA]</scope>
    <source>
        <strain evidence="6 7">AU7206</strain>
    </source>
</reference>
<dbReference type="PANTHER" id="PTHR30537">
    <property type="entry name" value="HTH-TYPE TRANSCRIPTIONAL REGULATOR"/>
    <property type="match status" value="1"/>
</dbReference>
<dbReference type="InterPro" id="IPR036388">
    <property type="entry name" value="WH-like_DNA-bd_sf"/>
</dbReference>
<dbReference type="RefSeq" id="WP_086080042.1">
    <property type="nucleotide sequence ID" value="NZ_CP021111.1"/>
</dbReference>
<dbReference type="AlphaFoldDB" id="A0A1W6ZGW0"/>
<accession>A0A1W6ZGW0</accession>
<evidence type="ECO:0000256" key="2">
    <source>
        <dbReference type="ARBA" id="ARBA00023015"/>
    </source>
</evidence>
<dbReference type="SUPFAM" id="SSF53850">
    <property type="entry name" value="Periplasmic binding protein-like II"/>
    <property type="match status" value="1"/>
</dbReference>
<dbReference type="Gene3D" id="1.10.10.10">
    <property type="entry name" value="Winged helix-like DNA-binding domain superfamily/Winged helix DNA-binding domain"/>
    <property type="match status" value="1"/>
</dbReference>
<dbReference type="CDD" id="cd08422">
    <property type="entry name" value="PBP2_CrgA_like"/>
    <property type="match status" value="1"/>
</dbReference>
<proteinExistence type="inferred from homology"/>
<dbReference type="Pfam" id="PF03466">
    <property type="entry name" value="LysR_substrate"/>
    <property type="match status" value="1"/>
</dbReference>
<dbReference type="STRING" id="463040.CAL15_19650"/>
<keyword evidence="4" id="KW-0804">Transcription</keyword>
<dbReference type="PROSITE" id="PS50931">
    <property type="entry name" value="HTH_LYSR"/>
    <property type="match status" value="1"/>
</dbReference>
<dbReference type="OrthoDB" id="9026421at2"/>
<dbReference type="GO" id="GO:0006351">
    <property type="term" value="P:DNA-templated transcription"/>
    <property type="evidence" value="ECO:0007669"/>
    <property type="project" value="TreeGrafter"/>
</dbReference>
<comment type="similarity">
    <text evidence="1">Belongs to the LysR transcriptional regulatory family.</text>
</comment>
<dbReference type="KEGG" id="bgm:CAL15_19650"/>
<dbReference type="GO" id="GO:0003700">
    <property type="term" value="F:DNA-binding transcription factor activity"/>
    <property type="evidence" value="ECO:0007669"/>
    <property type="project" value="InterPro"/>
</dbReference>
<evidence type="ECO:0000259" key="5">
    <source>
        <dbReference type="PROSITE" id="PS50931"/>
    </source>
</evidence>
<gene>
    <name evidence="6" type="ORF">CAL15_19650</name>
</gene>
<dbReference type="InterPro" id="IPR058163">
    <property type="entry name" value="LysR-type_TF_proteobact-type"/>
</dbReference>
<evidence type="ECO:0000256" key="4">
    <source>
        <dbReference type="ARBA" id="ARBA00023163"/>
    </source>
</evidence>
<feature type="domain" description="HTH lysR-type" evidence="5">
    <location>
        <begin position="1"/>
        <end position="59"/>
    </location>
</feature>
<keyword evidence="7" id="KW-1185">Reference proteome</keyword>
<dbReference type="InterPro" id="IPR005119">
    <property type="entry name" value="LysR_subst-bd"/>
</dbReference>
<dbReference type="InterPro" id="IPR036390">
    <property type="entry name" value="WH_DNA-bd_sf"/>
</dbReference>